<feature type="binding site" evidence="8">
    <location>
        <begin position="30"/>
        <end position="37"/>
    </location>
    <ligand>
        <name>ATP</name>
        <dbReference type="ChEBI" id="CHEBI:30616"/>
    </ligand>
</feature>
<accession>A0A2M7U9C1</accession>
<evidence type="ECO:0000313" key="9">
    <source>
        <dbReference type="EMBL" id="PIZ67833.1"/>
    </source>
</evidence>
<evidence type="ECO:0000256" key="8">
    <source>
        <dbReference type="HAMAP-Rule" id="MF_00158"/>
    </source>
</evidence>
<comment type="subcellular location">
    <subcellularLocation>
        <location evidence="8">Cytoplasm</location>
    </subcellularLocation>
</comment>
<comment type="pathway">
    <text evidence="1 8">Cofactor biosynthesis; (R)-pantothenate biosynthesis; (R)-pantothenate from (R)-pantoate and beta-alanine: step 1/1.</text>
</comment>
<evidence type="ECO:0000256" key="6">
    <source>
        <dbReference type="ARBA" id="ARBA00022840"/>
    </source>
</evidence>
<keyword evidence="4 8" id="KW-0566">Pantothenate biosynthesis</keyword>
<comment type="catalytic activity">
    <reaction evidence="7 8">
        <text>(R)-pantoate + beta-alanine + ATP = (R)-pantothenate + AMP + diphosphate + H(+)</text>
        <dbReference type="Rhea" id="RHEA:10912"/>
        <dbReference type="ChEBI" id="CHEBI:15378"/>
        <dbReference type="ChEBI" id="CHEBI:15980"/>
        <dbReference type="ChEBI" id="CHEBI:29032"/>
        <dbReference type="ChEBI" id="CHEBI:30616"/>
        <dbReference type="ChEBI" id="CHEBI:33019"/>
        <dbReference type="ChEBI" id="CHEBI:57966"/>
        <dbReference type="ChEBI" id="CHEBI:456215"/>
        <dbReference type="EC" id="6.3.2.1"/>
    </reaction>
</comment>
<comment type="miscellaneous">
    <text evidence="8">The reaction proceeds by a bi uni uni bi ping pong mechanism.</text>
</comment>
<evidence type="ECO:0000256" key="5">
    <source>
        <dbReference type="ARBA" id="ARBA00022741"/>
    </source>
</evidence>
<dbReference type="HAMAP" id="MF_00158">
    <property type="entry name" value="PanC"/>
    <property type="match status" value="1"/>
</dbReference>
<evidence type="ECO:0000256" key="2">
    <source>
        <dbReference type="ARBA" id="ARBA00009256"/>
    </source>
</evidence>
<keyword evidence="8" id="KW-0963">Cytoplasm</keyword>
<comment type="similarity">
    <text evidence="2 8">Belongs to the pantothenate synthetase family.</text>
</comment>
<organism evidence="9 10">
    <name type="scientific">Candidatus Roizmanbacteria bacterium CG_4_10_14_0_2_um_filter_33_96</name>
    <dbReference type="NCBI Taxonomy" id="1974821"/>
    <lineage>
        <taxon>Bacteria</taxon>
        <taxon>Candidatus Roizmaniibacteriota</taxon>
    </lineage>
</organism>
<dbReference type="Gene3D" id="3.30.1300.10">
    <property type="entry name" value="Pantoate-beta-alanine ligase, C-terminal domain"/>
    <property type="match status" value="1"/>
</dbReference>
<dbReference type="FunFam" id="3.30.1300.10:FF:000001">
    <property type="entry name" value="Pantothenate synthetase"/>
    <property type="match status" value="1"/>
</dbReference>
<dbReference type="NCBIfam" id="TIGR00125">
    <property type="entry name" value="cyt_tran_rel"/>
    <property type="match status" value="1"/>
</dbReference>
<comment type="subunit">
    <text evidence="8">Homodimer.</text>
</comment>
<dbReference type="GO" id="GO:0005524">
    <property type="term" value="F:ATP binding"/>
    <property type="evidence" value="ECO:0007669"/>
    <property type="project" value="UniProtKB-KW"/>
</dbReference>
<dbReference type="SUPFAM" id="SSF52374">
    <property type="entry name" value="Nucleotidylyl transferase"/>
    <property type="match status" value="1"/>
</dbReference>
<feature type="active site" description="Proton donor" evidence="8">
    <location>
        <position position="37"/>
    </location>
</feature>
<dbReference type="InterPro" id="IPR042176">
    <property type="entry name" value="Pantoate_ligase_C"/>
</dbReference>
<dbReference type="EC" id="6.3.2.1" evidence="8"/>
<protein>
    <recommendedName>
        <fullName evidence="8">Pantothenate synthetase</fullName>
        <shortName evidence="8">PS</shortName>
        <ecNumber evidence="8">6.3.2.1</ecNumber>
    </recommendedName>
    <alternativeName>
        <fullName evidence="8">Pantoate--beta-alanine ligase</fullName>
    </alternativeName>
    <alternativeName>
        <fullName evidence="8">Pantoate-activating enzyme</fullName>
    </alternativeName>
</protein>
<dbReference type="Proteomes" id="UP000229506">
    <property type="component" value="Unassembled WGS sequence"/>
</dbReference>
<reference evidence="10" key="1">
    <citation type="submission" date="2017-09" db="EMBL/GenBank/DDBJ databases">
        <title>Depth-based differentiation of microbial function through sediment-hosted aquifers and enrichment of novel symbionts in the deep terrestrial subsurface.</title>
        <authorList>
            <person name="Probst A.J."/>
            <person name="Ladd B."/>
            <person name="Jarett J.K."/>
            <person name="Geller-Mcgrath D.E."/>
            <person name="Sieber C.M.K."/>
            <person name="Emerson J.B."/>
            <person name="Anantharaman K."/>
            <person name="Thomas B.C."/>
            <person name="Malmstrom R."/>
            <person name="Stieglmeier M."/>
            <person name="Klingl A."/>
            <person name="Woyke T."/>
            <person name="Ryan C.M."/>
            <person name="Banfield J.F."/>
        </authorList>
    </citation>
    <scope>NUCLEOTIDE SEQUENCE [LARGE SCALE GENOMIC DNA]</scope>
</reference>
<evidence type="ECO:0000256" key="4">
    <source>
        <dbReference type="ARBA" id="ARBA00022655"/>
    </source>
</evidence>
<dbReference type="Gene3D" id="3.40.50.620">
    <property type="entry name" value="HUPs"/>
    <property type="match status" value="1"/>
</dbReference>
<dbReference type="FunFam" id="3.40.50.620:FF:000013">
    <property type="entry name" value="Pantothenate synthetase"/>
    <property type="match status" value="1"/>
</dbReference>
<dbReference type="GO" id="GO:0015940">
    <property type="term" value="P:pantothenate biosynthetic process"/>
    <property type="evidence" value="ECO:0007669"/>
    <property type="project" value="UniProtKB-UniRule"/>
</dbReference>
<comment type="caution">
    <text evidence="9">The sequence shown here is derived from an EMBL/GenBank/DDBJ whole genome shotgun (WGS) entry which is preliminary data.</text>
</comment>
<sequence length="279" mass="31543">MKTVFSLEQIRKISSELRKNGRTIGFIPTMGALHAGHLKLVKESKNKNDVTVVSIFVNPAQFSPTEDLVKYPRPFEQDKQLLEQEKIDYLFYPNAKTMYPNGFQTYVTPNNLSNILEGKSRPGHFSGVATVVLKLSNLVNPTHAYFGQKDFQQSVVVKQMVYDLNLPININVVPTVRDKDGLALSSRNIFLNPQERSQALSLYQSLLLAKKLILSGNKSVQLIKKEMKNYLQKNKLIQLDYIEICNPENLSPLKVTPKKAVILIAAFVGKTRLIDNIII</sequence>
<dbReference type="CDD" id="cd00560">
    <property type="entry name" value="PanC"/>
    <property type="match status" value="1"/>
</dbReference>
<feature type="binding site" evidence="8">
    <location>
        <begin position="184"/>
        <end position="187"/>
    </location>
    <ligand>
        <name>ATP</name>
        <dbReference type="ChEBI" id="CHEBI:30616"/>
    </ligand>
</feature>
<dbReference type="PANTHER" id="PTHR21299:SF1">
    <property type="entry name" value="PANTOATE--BETA-ALANINE LIGASE"/>
    <property type="match status" value="1"/>
</dbReference>
<keyword evidence="6 8" id="KW-0067">ATP-binding</keyword>
<feature type="binding site" evidence="8">
    <location>
        <position position="61"/>
    </location>
    <ligand>
        <name>(R)-pantoate</name>
        <dbReference type="ChEBI" id="CHEBI:15980"/>
    </ligand>
</feature>
<evidence type="ECO:0000256" key="1">
    <source>
        <dbReference type="ARBA" id="ARBA00004990"/>
    </source>
</evidence>
<dbReference type="GO" id="GO:0005829">
    <property type="term" value="C:cytosol"/>
    <property type="evidence" value="ECO:0007669"/>
    <property type="project" value="TreeGrafter"/>
</dbReference>
<dbReference type="GO" id="GO:0004592">
    <property type="term" value="F:pantoate-beta-alanine ligase activity"/>
    <property type="evidence" value="ECO:0007669"/>
    <property type="project" value="UniProtKB-UniRule"/>
</dbReference>
<feature type="binding site" evidence="8">
    <location>
        <position position="176"/>
    </location>
    <ligand>
        <name>ATP</name>
        <dbReference type="ChEBI" id="CHEBI:30616"/>
    </ligand>
</feature>
<evidence type="ECO:0000256" key="7">
    <source>
        <dbReference type="ARBA" id="ARBA00048258"/>
    </source>
</evidence>
<proteinExistence type="inferred from homology"/>
<dbReference type="InterPro" id="IPR003721">
    <property type="entry name" value="Pantoate_ligase"/>
</dbReference>
<feature type="binding site" evidence="8">
    <location>
        <position position="61"/>
    </location>
    <ligand>
        <name>beta-alanine</name>
        <dbReference type="ChEBI" id="CHEBI:57966"/>
    </ligand>
</feature>
<keyword evidence="3 8" id="KW-0436">Ligase</keyword>
<evidence type="ECO:0000256" key="3">
    <source>
        <dbReference type="ARBA" id="ARBA00022598"/>
    </source>
</evidence>
<evidence type="ECO:0000313" key="10">
    <source>
        <dbReference type="Proteomes" id="UP000229506"/>
    </source>
</evidence>
<feature type="binding site" evidence="8">
    <location>
        <position position="153"/>
    </location>
    <ligand>
        <name>(R)-pantoate</name>
        <dbReference type="ChEBI" id="CHEBI:15980"/>
    </ligand>
</feature>
<name>A0A2M7U9C1_9BACT</name>
<dbReference type="NCBIfam" id="TIGR00018">
    <property type="entry name" value="panC"/>
    <property type="match status" value="1"/>
</dbReference>
<gene>
    <name evidence="8" type="primary">panC</name>
    <name evidence="9" type="ORF">COY12_01145</name>
</gene>
<dbReference type="UniPathway" id="UPA00028">
    <property type="reaction ID" value="UER00005"/>
</dbReference>
<dbReference type="Pfam" id="PF02569">
    <property type="entry name" value="Pantoate_ligase"/>
    <property type="match status" value="1"/>
</dbReference>
<comment type="function">
    <text evidence="8">Catalyzes the condensation of pantoate with beta-alanine in an ATP-dependent reaction via a pantoyl-adenylate intermediate.</text>
</comment>
<keyword evidence="5 8" id="KW-0547">Nucleotide-binding</keyword>
<dbReference type="EMBL" id="PFOF01000035">
    <property type="protein sequence ID" value="PIZ67833.1"/>
    <property type="molecule type" value="Genomic_DNA"/>
</dbReference>
<feature type="binding site" evidence="8">
    <location>
        <begin position="147"/>
        <end position="150"/>
    </location>
    <ligand>
        <name>ATP</name>
        <dbReference type="ChEBI" id="CHEBI:30616"/>
    </ligand>
</feature>
<dbReference type="InterPro" id="IPR014729">
    <property type="entry name" value="Rossmann-like_a/b/a_fold"/>
</dbReference>
<dbReference type="AlphaFoldDB" id="A0A2M7U9C1"/>
<dbReference type="PANTHER" id="PTHR21299">
    <property type="entry name" value="CYTIDYLATE KINASE/PANTOATE-BETA-ALANINE LIGASE"/>
    <property type="match status" value="1"/>
</dbReference>
<dbReference type="InterPro" id="IPR004821">
    <property type="entry name" value="Cyt_trans-like"/>
</dbReference>